<dbReference type="RefSeq" id="WP_058581293.1">
    <property type="nucleotide sequence ID" value="NZ_LOPU01000018.1"/>
</dbReference>
<dbReference type="AlphaFoldDB" id="A0A0W1RA33"/>
<organism evidence="3 4">
    <name type="scientific">Haloprofundus marisrubri</name>
    <dbReference type="NCBI Taxonomy" id="1514971"/>
    <lineage>
        <taxon>Archaea</taxon>
        <taxon>Methanobacteriati</taxon>
        <taxon>Methanobacteriota</taxon>
        <taxon>Stenosarchaea group</taxon>
        <taxon>Halobacteria</taxon>
        <taxon>Halobacteriales</taxon>
        <taxon>Haloferacaceae</taxon>
        <taxon>Haloprofundus</taxon>
    </lineage>
</organism>
<evidence type="ECO:0000313" key="4">
    <source>
        <dbReference type="Proteomes" id="UP000054387"/>
    </source>
</evidence>
<feature type="compositionally biased region" description="Polar residues" evidence="1">
    <location>
        <begin position="142"/>
        <end position="152"/>
    </location>
</feature>
<name>A0A0W1RA33_9EURY</name>
<proteinExistence type="predicted"/>
<keyword evidence="2" id="KW-0812">Transmembrane</keyword>
<feature type="compositionally biased region" description="Basic and acidic residues" evidence="1">
    <location>
        <begin position="109"/>
        <end position="122"/>
    </location>
</feature>
<dbReference type="OrthoDB" id="346430at2157"/>
<keyword evidence="2" id="KW-0472">Membrane</keyword>
<feature type="region of interest" description="Disordered" evidence="1">
    <location>
        <begin position="63"/>
        <end position="160"/>
    </location>
</feature>
<protein>
    <submittedName>
        <fullName evidence="3">Uncharacterized protein</fullName>
    </submittedName>
</protein>
<dbReference type="STRING" id="1514971.AUR64_09965"/>
<dbReference type="EMBL" id="LOPU01000018">
    <property type="protein sequence ID" value="KTG09938.1"/>
    <property type="molecule type" value="Genomic_DNA"/>
</dbReference>
<evidence type="ECO:0000256" key="2">
    <source>
        <dbReference type="SAM" id="Phobius"/>
    </source>
</evidence>
<feature type="compositionally biased region" description="Low complexity" evidence="1">
    <location>
        <begin position="123"/>
        <end position="136"/>
    </location>
</feature>
<evidence type="ECO:0000256" key="1">
    <source>
        <dbReference type="SAM" id="MobiDB-lite"/>
    </source>
</evidence>
<keyword evidence="2" id="KW-1133">Transmembrane helix</keyword>
<sequence length="160" mass="16660">MAYANPWNLISTVLLVTGALVFGEALHQSVVTGEVSLFSQPVLLALGLGTVLMAVGYRVRIPADELTRETASTPSESTEDDPAGDQPVDAPGDAEYDPRLSPLGNTPSDARERSVGDERSADADGAYATDTTSTDDAATDTRSGSGEGSSPRTDTDRNAE</sequence>
<reference evidence="3 4" key="1">
    <citation type="submission" date="2015-12" db="EMBL/GenBank/DDBJ databases">
        <title>Haloprofundus marisrubri gen. nov., sp. nov., an extremely halophilic archaeon isolated from the Discovery deep brine-seawater interface in the Red Sea.</title>
        <authorList>
            <person name="Zhang G."/>
            <person name="Stingl U."/>
            <person name="Rashid M."/>
        </authorList>
    </citation>
    <scope>NUCLEOTIDE SEQUENCE [LARGE SCALE GENOMIC DNA]</scope>
    <source>
        <strain evidence="3 4">SB9</strain>
    </source>
</reference>
<feature type="transmembrane region" description="Helical" evidence="2">
    <location>
        <begin position="41"/>
        <end position="59"/>
    </location>
</feature>
<accession>A0A0W1RA33</accession>
<gene>
    <name evidence="3" type="ORF">AUR64_09965</name>
</gene>
<dbReference type="Proteomes" id="UP000054387">
    <property type="component" value="Unassembled WGS sequence"/>
</dbReference>
<comment type="caution">
    <text evidence="3">The sequence shown here is derived from an EMBL/GenBank/DDBJ whole genome shotgun (WGS) entry which is preliminary data.</text>
</comment>
<keyword evidence="4" id="KW-1185">Reference proteome</keyword>
<evidence type="ECO:0000313" key="3">
    <source>
        <dbReference type="EMBL" id="KTG09938.1"/>
    </source>
</evidence>